<evidence type="ECO:0000256" key="1">
    <source>
        <dbReference type="ARBA" id="ARBA00004123"/>
    </source>
</evidence>
<dbReference type="PANTHER" id="PTHR12809">
    <property type="entry name" value="MEDIATOR COMPLEX SUBUNIT"/>
    <property type="match status" value="1"/>
</dbReference>
<comment type="subcellular location">
    <subcellularLocation>
        <location evidence="1 9">Nucleus</location>
    </subcellularLocation>
</comment>
<dbReference type="Pfam" id="PF25065">
    <property type="entry name" value="RM3_Med14"/>
    <property type="match status" value="1"/>
</dbReference>
<evidence type="ECO:0000256" key="4">
    <source>
        <dbReference type="ARBA" id="ARBA00023015"/>
    </source>
</evidence>
<evidence type="ECO:0000259" key="12">
    <source>
        <dbReference type="Pfam" id="PF25065"/>
    </source>
</evidence>
<evidence type="ECO:0000256" key="2">
    <source>
        <dbReference type="ARBA" id="ARBA00007813"/>
    </source>
</evidence>
<keyword evidence="4 9" id="KW-0805">Transcription regulation</keyword>
<comment type="function">
    <text evidence="9">Component of the Mediator complex, a coactivator involved in the regulated transcription of nearly all RNA polymerase II-dependent genes. Mediator functions as a bridge to convey information from gene-specific regulatory proteins to the basal RNA polymerase II transcription machinery. Mediator is recruited to promoters by direct interactions with regulatory proteins and serves as a scaffold for the assembly of a functional preinitiation complex with RNA polymerase II and the general transcription factors.</text>
</comment>
<dbReference type="GO" id="GO:0003712">
    <property type="term" value="F:transcription coregulator activity"/>
    <property type="evidence" value="ECO:0007669"/>
    <property type="project" value="UniProtKB-UniRule"/>
</dbReference>
<dbReference type="GO" id="GO:0006357">
    <property type="term" value="P:regulation of transcription by RNA polymerase II"/>
    <property type="evidence" value="ECO:0007669"/>
    <property type="project" value="InterPro"/>
</dbReference>
<sequence>MSVGVIVAPRPRPVKLSLLIEFMCQKTYTEMMHLVDLLPSKTDLEKKIELAKFFSRTRNLFIRLEALAKWANSSSKVDKCEKISNFLEEQSLFLLDTANVLSFLHQNHLVSARLPPFSMLLAVDIFVNKTYTRLPKCIKSRFVPPEPITDEEVRMGLLDLNRIIKYRLSVTQFPRHFTNIVIQRGRVTFTVPHEFKVTLTMLSEALDFPWRIISVEFLVSDPEKNISGPLIHPRQTRFLVQQAQSRILYQSFDKRPPLVHLYDMLHAFATSLQLDVLYEQAQRLRSRRPTDPFNIECYRPGQLLKVIYWRGLTNCNYQAVMGPDGKMRPAVYSISIHVDPLDPQRPLSLTHHPELSAIDVHKIGSFVRGDCLSIENLLTRTIIIRAEAILMDIKRELLPLSPGPIVTSEIPLCLSVPILWPCYTHELLYLRVDSAQGHLRASFATESIKGPQLLRELEMAFNRPSCRRVNFDHGSATDYRAGTRGMRSLAGDDARWQARLVDIFARLRCLLGQWRISSVHHNRPVRDSLPIAVPTDKSLDLPYTELLERAQQGRVALSYIKLFPNDDHYLVCEITPTPSLSVDYQYYMMKCVSMPVTVTDFHVPSGGRWLTYNPNHVADSSGAVSSPSVVLRITHFLPFNGNVLAPSIKSTFSCRQQQQPPLSALQEGAVQSQHGRMRQRLKRVRVLLDHLPEGASDVKRRCLERLDPRARAMVESFDVSRESQSSDADFEPLPDLLRLLSDLEDDVIASELTFKLTENGIVHDGVNNNAQSGILTVDVRSIPTSRLPTWAQAGCESLRQHTKRVLLISSTKAYASSPTAAAAMRSWRLNIAFSGLPGERCTNGGNLLYQSEEVHVNSTAELAAFVALVVREWESLCRMFAICEPVLRNPACLPRDVSLKAFDAKSLVLAYGPGKHYLAELSIDSRHQCVLRLGVHPGPSTVKRQQDDSPEELLKRDLFENPHCIIREHLEYLLNGHKSVSRLCNTLSSTLPFVVAMEVVRKPTVMTNPNKSSSVAASARPLRSMALIALSCFDLALVYRGTLCMRFRLEQKVTPGGATADVVHISDGCQNHGQPVRPGGISSEIYPVQGFVQLPAFQQFLASIQRTLRAESEGEDSLGCVSVPQLAQLLTPGRGSPSPLECYLSASLIFHASFQAVNTLRWQVPSAPVAQAGEFASKVPDSGLEVRLKLHAEEPSKPEGFLPRWRLGLMVTPDPLTCPAERSAELSGRIGEFFQRRVCNLSPQAAAITSFFRLLSLPAATLHDLVSNVFAWDLEGGSSAPNSPFIRVCLVSVSSPHFPEPAVVLRAPTTLSMQLIVSSRPPQHHHDQSSVGSRSPSTEMIWLTYDWSKNHVAFVPGSASKRLQNYDDFINQRFMATRACTLVQLISHIRQMPPLSSDVAPVASVVMRVPAGPGTTLPQHSMQ</sequence>
<evidence type="ECO:0000256" key="3">
    <source>
        <dbReference type="ARBA" id="ARBA00019619"/>
    </source>
</evidence>
<organism evidence="13">
    <name type="scientific">Mesocestoides corti</name>
    <name type="common">Flatworm</name>
    <dbReference type="NCBI Taxonomy" id="53468"/>
    <lineage>
        <taxon>Eukaryota</taxon>
        <taxon>Metazoa</taxon>
        <taxon>Spiralia</taxon>
        <taxon>Lophotrochozoa</taxon>
        <taxon>Platyhelminthes</taxon>
        <taxon>Cestoda</taxon>
        <taxon>Eucestoda</taxon>
        <taxon>Cyclophyllidea</taxon>
        <taxon>Mesocestoididae</taxon>
        <taxon>Mesocestoides</taxon>
    </lineage>
</organism>
<dbReference type="GO" id="GO:0016592">
    <property type="term" value="C:mediator complex"/>
    <property type="evidence" value="ECO:0007669"/>
    <property type="project" value="UniProtKB-UniRule"/>
</dbReference>
<evidence type="ECO:0000256" key="6">
    <source>
        <dbReference type="ARBA" id="ARBA00023163"/>
    </source>
</evidence>
<feature type="domain" description="Mediator of RNA polymerase II transcription subunit 14 RM3" evidence="12">
    <location>
        <begin position="375"/>
        <end position="463"/>
    </location>
</feature>
<dbReference type="WBParaSite" id="MCU_004667-RA">
    <property type="protein sequence ID" value="MCU_004667-RA"/>
    <property type="gene ID" value="MCU_004667"/>
</dbReference>
<evidence type="ECO:0000256" key="7">
    <source>
        <dbReference type="ARBA" id="ARBA00023242"/>
    </source>
</evidence>
<dbReference type="PANTHER" id="PTHR12809:SF2">
    <property type="entry name" value="MEDIATOR OF RNA POLYMERASE II TRANSCRIPTION SUBUNIT 14"/>
    <property type="match status" value="1"/>
</dbReference>
<name>A0A5K3F0W8_MESCO</name>
<evidence type="ECO:0000259" key="11">
    <source>
        <dbReference type="Pfam" id="PF22981"/>
    </source>
</evidence>
<evidence type="ECO:0000256" key="9">
    <source>
        <dbReference type="RuleBase" id="RU365082"/>
    </source>
</evidence>
<dbReference type="InterPro" id="IPR013947">
    <property type="entry name" value="Mediator_Med14"/>
</dbReference>
<dbReference type="InterPro" id="IPR055113">
    <property type="entry name" value="Med14_RM2"/>
</dbReference>
<dbReference type="Pfam" id="PF22981">
    <property type="entry name" value="RM2_Med14"/>
    <property type="match status" value="1"/>
</dbReference>
<evidence type="ECO:0000256" key="5">
    <source>
        <dbReference type="ARBA" id="ARBA00023159"/>
    </source>
</evidence>
<proteinExistence type="inferred from homology"/>
<keyword evidence="6 9" id="KW-0804">Transcription</keyword>
<feature type="domain" description="Mediator complex subunit MED14 N-terminal" evidence="10">
    <location>
        <begin position="14"/>
        <end position="201"/>
    </location>
</feature>
<comment type="similarity">
    <text evidence="2 9">Belongs to the Mediator complex subunit 14 family.</text>
</comment>
<evidence type="ECO:0000256" key="8">
    <source>
        <dbReference type="ARBA" id="ARBA00032007"/>
    </source>
</evidence>
<dbReference type="GO" id="GO:0070847">
    <property type="term" value="C:core mediator complex"/>
    <property type="evidence" value="ECO:0007669"/>
    <property type="project" value="TreeGrafter"/>
</dbReference>
<dbReference type="InterPro" id="IPR056879">
    <property type="entry name" value="RM3_Med14"/>
</dbReference>
<dbReference type="InterPro" id="IPR055122">
    <property type="entry name" value="Med14_N"/>
</dbReference>
<keyword evidence="7 9" id="KW-0539">Nucleus</keyword>
<protein>
    <recommendedName>
        <fullName evidence="3 9">Mediator of RNA polymerase II transcription subunit 14</fullName>
    </recommendedName>
    <alternativeName>
        <fullName evidence="8 9">Mediator complex subunit 14</fullName>
    </alternativeName>
</protein>
<accession>A0A5K3F0W8</accession>
<dbReference type="Pfam" id="PF08638">
    <property type="entry name" value="Med14"/>
    <property type="match status" value="1"/>
</dbReference>
<evidence type="ECO:0000259" key="10">
    <source>
        <dbReference type="Pfam" id="PF08638"/>
    </source>
</evidence>
<keyword evidence="5 9" id="KW-0010">Activator</keyword>
<reference evidence="13" key="1">
    <citation type="submission" date="2019-11" db="UniProtKB">
        <authorList>
            <consortium name="WormBaseParasite"/>
        </authorList>
    </citation>
    <scope>IDENTIFICATION</scope>
</reference>
<comment type="subunit">
    <text evidence="9">Component of the Mediator complex.</text>
</comment>
<evidence type="ECO:0000313" key="13">
    <source>
        <dbReference type="WBParaSite" id="MCU_004667-RA"/>
    </source>
</evidence>
<feature type="domain" description="Mediator of RNA polymerase II transcription subunit 14 RM2" evidence="11">
    <location>
        <begin position="286"/>
        <end position="372"/>
    </location>
</feature>